<keyword evidence="3" id="KW-1185">Reference proteome</keyword>
<gene>
    <name evidence="2" type="ORF">H7R39_03630</name>
</gene>
<dbReference type="RefSeq" id="WP_185898001.1">
    <property type="nucleotide sequence ID" value="NZ_JACLZK010000001.1"/>
</dbReference>
<dbReference type="AlphaFoldDB" id="A0A842J726"/>
<reference evidence="2 3" key="1">
    <citation type="submission" date="2020-08" db="EMBL/GenBank/DDBJ databases">
        <title>Complete genome and description of Campylobacter massiliensis Marseille-Q3452 sp. nov.</title>
        <authorList>
            <person name="Antezack A."/>
        </authorList>
    </citation>
    <scope>NUCLEOTIDE SEQUENCE [LARGE SCALE GENOMIC DNA]</scope>
    <source>
        <strain evidence="2 3">Marseille-Q3452</strain>
    </source>
</reference>
<proteinExistence type="predicted"/>
<dbReference type="Gene3D" id="3.40.50.10610">
    <property type="entry name" value="ABC-type transport auxiliary lipoprotein component"/>
    <property type="match status" value="1"/>
</dbReference>
<dbReference type="Proteomes" id="UP000552683">
    <property type="component" value="Unassembled WGS sequence"/>
</dbReference>
<name>A0A842J726_9BACT</name>
<feature type="chain" id="PRO_5032861802" evidence="1">
    <location>
        <begin position="23"/>
        <end position="226"/>
    </location>
</feature>
<keyword evidence="1" id="KW-0732">Signal</keyword>
<dbReference type="Pfam" id="PF05643">
    <property type="entry name" value="GNA1162-like"/>
    <property type="match status" value="1"/>
</dbReference>
<evidence type="ECO:0000313" key="2">
    <source>
        <dbReference type="EMBL" id="MBC2882365.1"/>
    </source>
</evidence>
<sequence length="226" mass="23884">MKNKIKSALLCAFAVLFLGACAGSQPEVYDYSAFLQTKPRSIVVMMPTSDSAEIKASAAVLANALYPLSEAGYYVFSPALVNETFKNNGIYDAGEIAQISTYKLKQIFGADAALYLNVADYGTSYMLISSVTRVSVAATLVDLNTGAVLWQKSATAANDSGDGGGNLIGMLVSALVKQIADSVSDASFDLSARADAILFSTDCRDCLLYGPYSPRYGQDRQLGGGK</sequence>
<protein>
    <submittedName>
        <fullName evidence="2">DUF799 domain-containing protein</fullName>
    </submittedName>
</protein>
<dbReference type="EMBL" id="JACLZK010000001">
    <property type="protein sequence ID" value="MBC2882365.1"/>
    <property type="molecule type" value="Genomic_DNA"/>
</dbReference>
<evidence type="ECO:0000256" key="1">
    <source>
        <dbReference type="SAM" id="SignalP"/>
    </source>
</evidence>
<dbReference type="InterPro" id="IPR008517">
    <property type="entry name" value="GNA1162-like"/>
</dbReference>
<feature type="signal peptide" evidence="1">
    <location>
        <begin position="1"/>
        <end position="22"/>
    </location>
</feature>
<accession>A0A842J726</accession>
<evidence type="ECO:0000313" key="3">
    <source>
        <dbReference type="Proteomes" id="UP000552683"/>
    </source>
</evidence>
<dbReference type="PROSITE" id="PS51257">
    <property type="entry name" value="PROKAR_LIPOPROTEIN"/>
    <property type="match status" value="1"/>
</dbReference>
<organism evidence="2 3">
    <name type="scientific">Campylobacter massiliensis</name>
    <dbReference type="NCBI Taxonomy" id="2762557"/>
    <lineage>
        <taxon>Bacteria</taxon>
        <taxon>Pseudomonadati</taxon>
        <taxon>Campylobacterota</taxon>
        <taxon>Epsilonproteobacteria</taxon>
        <taxon>Campylobacterales</taxon>
        <taxon>Campylobacteraceae</taxon>
        <taxon>Campylobacter</taxon>
    </lineage>
</organism>
<comment type="caution">
    <text evidence="2">The sequence shown here is derived from an EMBL/GenBank/DDBJ whole genome shotgun (WGS) entry which is preliminary data.</text>
</comment>